<dbReference type="InterPro" id="IPR000182">
    <property type="entry name" value="GNAT_dom"/>
</dbReference>
<name>A0ABU7ICK9_9SPHI</name>
<reference evidence="4 5" key="1">
    <citation type="submission" date="2024-01" db="EMBL/GenBank/DDBJ databases">
        <title>Pedobacter sp. nov., isolated from fresh soil.</title>
        <authorList>
            <person name="Le N.T.T."/>
        </authorList>
    </citation>
    <scope>NUCLEOTIDE SEQUENCE [LARGE SCALE GENOMIC DNA]</scope>
    <source>
        <strain evidence="4 5">KR3-3</strain>
    </source>
</reference>
<dbReference type="PROSITE" id="PS51186">
    <property type="entry name" value="GNAT"/>
    <property type="match status" value="1"/>
</dbReference>
<accession>A0ABU7ICK9</accession>
<dbReference type="PANTHER" id="PTHR43877">
    <property type="entry name" value="AMINOALKYLPHOSPHONATE N-ACETYLTRANSFERASE-RELATED-RELATED"/>
    <property type="match status" value="1"/>
</dbReference>
<evidence type="ECO:0000256" key="2">
    <source>
        <dbReference type="ARBA" id="ARBA00023315"/>
    </source>
</evidence>
<proteinExistence type="predicted"/>
<dbReference type="Proteomes" id="UP001336835">
    <property type="component" value="Unassembled WGS sequence"/>
</dbReference>
<keyword evidence="2" id="KW-0012">Acyltransferase</keyword>
<dbReference type="SUPFAM" id="SSF55729">
    <property type="entry name" value="Acyl-CoA N-acyltransferases (Nat)"/>
    <property type="match status" value="1"/>
</dbReference>
<dbReference type="Gene3D" id="3.40.630.30">
    <property type="match status" value="1"/>
</dbReference>
<keyword evidence="5" id="KW-1185">Reference proteome</keyword>
<evidence type="ECO:0000313" key="5">
    <source>
        <dbReference type="Proteomes" id="UP001336835"/>
    </source>
</evidence>
<dbReference type="InterPro" id="IPR016181">
    <property type="entry name" value="Acyl_CoA_acyltransferase"/>
</dbReference>
<evidence type="ECO:0000313" key="4">
    <source>
        <dbReference type="EMBL" id="MEE1947107.1"/>
    </source>
</evidence>
<feature type="domain" description="N-acetyltransferase" evidence="3">
    <location>
        <begin position="6"/>
        <end position="149"/>
    </location>
</feature>
<dbReference type="RefSeq" id="WP_330109393.1">
    <property type="nucleotide sequence ID" value="NZ_JAZDQT010000003.1"/>
</dbReference>
<protein>
    <submittedName>
        <fullName evidence="4">GNAT family N-acetyltransferase</fullName>
    </submittedName>
</protein>
<gene>
    <name evidence="4" type="ORF">VRU48_18420</name>
</gene>
<comment type="caution">
    <text evidence="4">The sequence shown here is derived from an EMBL/GenBank/DDBJ whole genome shotgun (WGS) entry which is preliminary data.</text>
</comment>
<dbReference type="EMBL" id="JAZDQT010000003">
    <property type="protein sequence ID" value="MEE1947107.1"/>
    <property type="molecule type" value="Genomic_DNA"/>
</dbReference>
<keyword evidence="1" id="KW-0808">Transferase</keyword>
<dbReference type="PANTHER" id="PTHR43877:SF2">
    <property type="entry name" value="AMINOALKYLPHOSPHONATE N-ACETYLTRANSFERASE-RELATED"/>
    <property type="match status" value="1"/>
</dbReference>
<sequence length="149" mass="17254">MKISIQKLDTINETEAQQLCELTTQLGYTNEPTAFAKRLQHLINSKADCIFIALADDKIVGWIHGAYQLTLESPPFVEILGLVVDADFRGQQIGKRLVDAVKIWSQAFEVEKIRVRCNIIRLASHEFYKRLGFEENKRQAVFDWKFVRR</sequence>
<organism evidence="4 5">
    <name type="scientific">Pedobacter albus</name>
    <dbReference type="NCBI Taxonomy" id="3113905"/>
    <lineage>
        <taxon>Bacteria</taxon>
        <taxon>Pseudomonadati</taxon>
        <taxon>Bacteroidota</taxon>
        <taxon>Sphingobacteriia</taxon>
        <taxon>Sphingobacteriales</taxon>
        <taxon>Sphingobacteriaceae</taxon>
        <taxon>Pedobacter</taxon>
    </lineage>
</organism>
<evidence type="ECO:0000256" key="1">
    <source>
        <dbReference type="ARBA" id="ARBA00022679"/>
    </source>
</evidence>
<evidence type="ECO:0000259" key="3">
    <source>
        <dbReference type="PROSITE" id="PS51186"/>
    </source>
</evidence>
<dbReference type="InterPro" id="IPR050832">
    <property type="entry name" value="Bact_Acetyltransf"/>
</dbReference>
<dbReference type="CDD" id="cd04301">
    <property type="entry name" value="NAT_SF"/>
    <property type="match status" value="1"/>
</dbReference>
<dbReference type="Pfam" id="PF00583">
    <property type="entry name" value="Acetyltransf_1"/>
    <property type="match status" value="1"/>
</dbReference>